<feature type="domain" description="Polysaccharide export protein N-terminal" evidence="3">
    <location>
        <begin position="39"/>
        <end position="111"/>
    </location>
</feature>
<sequence length="206" mass="22388">MINVWSKAAYGLLLALAVLLSACSNKPVAPPPQTTDVLDEYRIGVGDSLRINVWRNAELSSEVPVRPDGMISLPLVGDIKAAGQTTAELSAALTEALTDYVRNPQVTVIVTNPSSSDFQRRVRITGAVQSPQSVPYREGMTVLDLVLMAGGPNEFASANKAKLYRRVEGEVKVYPIYLNDLIEKGQVQTNYSLQPSDIVTVPERAF</sequence>
<dbReference type="AlphaFoldDB" id="A0A3N1NHA0"/>
<dbReference type="Proteomes" id="UP000273643">
    <property type="component" value="Unassembled WGS sequence"/>
</dbReference>
<dbReference type="Gene3D" id="3.10.560.10">
    <property type="entry name" value="Outer membrane lipoprotein wza domain like"/>
    <property type="match status" value="1"/>
</dbReference>
<dbReference type="InterPro" id="IPR003715">
    <property type="entry name" value="Poly_export_N"/>
</dbReference>
<protein>
    <submittedName>
        <fullName evidence="5">Polysaccharide export outer membrane protein</fullName>
    </submittedName>
</protein>
<dbReference type="InterPro" id="IPR017477">
    <property type="entry name" value="PEP-CTERM_polysacc_export"/>
</dbReference>
<gene>
    <name evidence="5" type="ORF">EDC38_3055</name>
</gene>
<evidence type="ECO:0000259" key="3">
    <source>
        <dbReference type="Pfam" id="PF02563"/>
    </source>
</evidence>
<dbReference type="InterPro" id="IPR049712">
    <property type="entry name" value="Poly_export"/>
</dbReference>
<organism evidence="5 6">
    <name type="scientific">Marinimicrobium koreense</name>
    <dbReference type="NCBI Taxonomy" id="306545"/>
    <lineage>
        <taxon>Bacteria</taxon>
        <taxon>Pseudomonadati</taxon>
        <taxon>Pseudomonadota</taxon>
        <taxon>Gammaproteobacteria</taxon>
        <taxon>Cellvibrionales</taxon>
        <taxon>Cellvibrionaceae</taxon>
        <taxon>Marinimicrobium</taxon>
    </lineage>
</organism>
<reference evidence="5 6" key="1">
    <citation type="submission" date="2018-11" db="EMBL/GenBank/DDBJ databases">
        <title>Genomic Encyclopedia of Type Strains, Phase IV (KMG-IV): sequencing the most valuable type-strain genomes for metagenomic binning, comparative biology and taxonomic classification.</title>
        <authorList>
            <person name="Goeker M."/>
        </authorList>
    </citation>
    <scope>NUCLEOTIDE SEQUENCE [LARGE SCALE GENOMIC DNA]</scope>
    <source>
        <strain evidence="5 6">DSM 16974</strain>
    </source>
</reference>
<proteinExistence type="predicted"/>
<dbReference type="NCBIfam" id="TIGR03027">
    <property type="entry name" value="pepcterm_export"/>
    <property type="match status" value="1"/>
</dbReference>
<dbReference type="Pfam" id="PF02563">
    <property type="entry name" value="Poly_export"/>
    <property type="match status" value="1"/>
</dbReference>
<comment type="caution">
    <text evidence="5">The sequence shown here is derived from an EMBL/GenBank/DDBJ whole genome shotgun (WGS) entry which is preliminary data.</text>
</comment>
<feature type="domain" description="Soluble ligand binding" evidence="4">
    <location>
        <begin position="121"/>
        <end position="170"/>
    </location>
</feature>
<evidence type="ECO:0000256" key="1">
    <source>
        <dbReference type="ARBA" id="ARBA00022729"/>
    </source>
</evidence>
<dbReference type="PROSITE" id="PS51257">
    <property type="entry name" value="PROKAR_LIPOPROTEIN"/>
    <property type="match status" value="1"/>
</dbReference>
<keyword evidence="1 2" id="KW-0732">Signal</keyword>
<dbReference type="RefSeq" id="WP_123639492.1">
    <property type="nucleotide sequence ID" value="NZ_RJUK01000003.1"/>
</dbReference>
<evidence type="ECO:0000259" key="4">
    <source>
        <dbReference type="Pfam" id="PF10531"/>
    </source>
</evidence>
<dbReference type="EMBL" id="RJUK01000003">
    <property type="protein sequence ID" value="ROQ18082.1"/>
    <property type="molecule type" value="Genomic_DNA"/>
</dbReference>
<dbReference type="GO" id="GO:0015159">
    <property type="term" value="F:polysaccharide transmembrane transporter activity"/>
    <property type="evidence" value="ECO:0007669"/>
    <property type="project" value="InterPro"/>
</dbReference>
<evidence type="ECO:0000313" key="6">
    <source>
        <dbReference type="Proteomes" id="UP000273643"/>
    </source>
</evidence>
<dbReference type="InterPro" id="IPR019554">
    <property type="entry name" value="Soluble_ligand-bd"/>
</dbReference>
<name>A0A3N1NHA0_9GAMM</name>
<evidence type="ECO:0000313" key="5">
    <source>
        <dbReference type="EMBL" id="ROQ18082.1"/>
    </source>
</evidence>
<dbReference type="OrthoDB" id="9808421at2"/>
<dbReference type="PANTHER" id="PTHR33619:SF3">
    <property type="entry name" value="POLYSACCHARIDE EXPORT PROTEIN GFCE-RELATED"/>
    <property type="match status" value="1"/>
</dbReference>
<feature type="signal peptide" evidence="2">
    <location>
        <begin position="1"/>
        <end position="29"/>
    </location>
</feature>
<keyword evidence="6" id="KW-1185">Reference proteome</keyword>
<feature type="chain" id="PRO_5018163664" evidence="2">
    <location>
        <begin position="30"/>
        <end position="206"/>
    </location>
</feature>
<evidence type="ECO:0000256" key="2">
    <source>
        <dbReference type="SAM" id="SignalP"/>
    </source>
</evidence>
<accession>A0A3N1NHA0</accession>
<dbReference type="PANTHER" id="PTHR33619">
    <property type="entry name" value="POLYSACCHARIDE EXPORT PROTEIN GFCE-RELATED"/>
    <property type="match status" value="1"/>
</dbReference>
<dbReference type="Pfam" id="PF10531">
    <property type="entry name" value="SLBB"/>
    <property type="match status" value="1"/>
</dbReference>